<dbReference type="OrthoDB" id="9998390at2"/>
<dbReference type="AlphaFoldDB" id="A0A5C5WP87"/>
<protein>
    <submittedName>
        <fullName evidence="2">Uncharacterized protein</fullName>
    </submittedName>
</protein>
<feature type="region of interest" description="Disordered" evidence="1">
    <location>
        <begin position="176"/>
        <end position="256"/>
    </location>
</feature>
<dbReference type="EMBL" id="SIHI01000008">
    <property type="protein sequence ID" value="TWT52065.1"/>
    <property type="molecule type" value="Genomic_DNA"/>
</dbReference>
<accession>A0A5C5WP87</accession>
<gene>
    <name evidence="2" type="ORF">KOR42_31620</name>
</gene>
<comment type="caution">
    <text evidence="2">The sequence shown here is derived from an EMBL/GenBank/DDBJ whole genome shotgun (WGS) entry which is preliminary data.</text>
</comment>
<feature type="compositionally biased region" description="Polar residues" evidence="1">
    <location>
        <begin position="198"/>
        <end position="224"/>
    </location>
</feature>
<organism evidence="2 3">
    <name type="scientific">Thalassoglobus neptunius</name>
    <dbReference type="NCBI Taxonomy" id="1938619"/>
    <lineage>
        <taxon>Bacteria</taxon>
        <taxon>Pseudomonadati</taxon>
        <taxon>Planctomycetota</taxon>
        <taxon>Planctomycetia</taxon>
        <taxon>Planctomycetales</taxon>
        <taxon>Planctomycetaceae</taxon>
        <taxon>Thalassoglobus</taxon>
    </lineage>
</organism>
<name>A0A5C5WP87_9PLAN</name>
<proteinExistence type="predicted"/>
<feature type="compositionally biased region" description="Polar residues" evidence="1">
    <location>
        <begin position="233"/>
        <end position="242"/>
    </location>
</feature>
<dbReference type="Proteomes" id="UP000317243">
    <property type="component" value="Unassembled WGS sequence"/>
</dbReference>
<feature type="compositionally biased region" description="Pro residues" evidence="1">
    <location>
        <begin position="186"/>
        <end position="195"/>
    </location>
</feature>
<reference evidence="2 3" key="1">
    <citation type="submission" date="2019-02" db="EMBL/GenBank/DDBJ databases">
        <title>Deep-cultivation of Planctomycetes and their phenomic and genomic characterization uncovers novel biology.</title>
        <authorList>
            <person name="Wiegand S."/>
            <person name="Jogler M."/>
            <person name="Boedeker C."/>
            <person name="Pinto D."/>
            <person name="Vollmers J."/>
            <person name="Rivas-Marin E."/>
            <person name="Kohn T."/>
            <person name="Peeters S.H."/>
            <person name="Heuer A."/>
            <person name="Rast P."/>
            <person name="Oberbeckmann S."/>
            <person name="Bunk B."/>
            <person name="Jeske O."/>
            <person name="Meyerdierks A."/>
            <person name="Storesund J.E."/>
            <person name="Kallscheuer N."/>
            <person name="Luecker S."/>
            <person name="Lage O.M."/>
            <person name="Pohl T."/>
            <person name="Merkel B.J."/>
            <person name="Hornburger P."/>
            <person name="Mueller R.-W."/>
            <person name="Bruemmer F."/>
            <person name="Labrenz M."/>
            <person name="Spormann A.M."/>
            <person name="Op Den Camp H."/>
            <person name="Overmann J."/>
            <person name="Amann R."/>
            <person name="Jetten M.S.M."/>
            <person name="Mascher T."/>
            <person name="Medema M.H."/>
            <person name="Devos D.P."/>
            <person name="Kaster A.-K."/>
            <person name="Ovreas L."/>
            <person name="Rohde M."/>
            <person name="Galperin M.Y."/>
            <person name="Jogler C."/>
        </authorList>
    </citation>
    <scope>NUCLEOTIDE SEQUENCE [LARGE SCALE GENOMIC DNA]</scope>
    <source>
        <strain evidence="2 3">KOR42</strain>
    </source>
</reference>
<keyword evidence="3" id="KW-1185">Reference proteome</keyword>
<evidence type="ECO:0000256" key="1">
    <source>
        <dbReference type="SAM" id="MobiDB-lite"/>
    </source>
</evidence>
<evidence type="ECO:0000313" key="2">
    <source>
        <dbReference type="EMBL" id="TWT52065.1"/>
    </source>
</evidence>
<evidence type="ECO:0000313" key="3">
    <source>
        <dbReference type="Proteomes" id="UP000317243"/>
    </source>
</evidence>
<dbReference type="RefSeq" id="WP_146510647.1">
    <property type="nucleotide sequence ID" value="NZ_SIHI01000008.1"/>
</dbReference>
<sequence length="256" mass="27646">MHSQLLSLLVVCVSVSGCYCCPEYYGPGMGGCYGWTPSYNSCVSESCPPPATGRQHYGKHPRRMTIAERRQQRDLKRWYRDLNSAPHSASHCSHCSQPIDYGTDCGCGGGWDEFSSYDGSYVDGFSSYGGEYPVDGGIYHGGVSDSYCPDCENQFSGSTYPSGEVYHSGEMYPGEVYGAPSEAAPTPVPSSPPVEPTQSGNPQTSMIPQHTSNEYYYPPQSGTQLPPMPSPQAVETSRSIQPASVDPSLFAPPVVE</sequence>